<dbReference type="EMBL" id="JAVFWL010000002">
    <property type="protein sequence ID" value="KAK6732388.1"/>
    <property type="molecule type" value="Genomic_DNA"/>
</dbReference>
<evidence type="ECO:0000313" key="4">
    <source>
        <dbReference type="Proteomes" id="UP001303046"/>
    </source>
</evidence>
<reference evidence="3 4" key="1">
    <citation type="submission" date="2023-08" db="EMBL/GenBank/DDBJ databases">
        <title>A Necator americanus chromosomal reference genome.</title>
        <authorList>
            <person name="Ilik V."/>
            <person name="Petrzelkova K.J."/>
            <person name="Pardy F."/>
            <person name="Fuh T."/>
            <person name="Niatou-Singa F.S."/>
            <person name="Gouil Q."/>
            <person name="Baker L."/>
            <person name="Ritchie M.E."/>
            <person name="Jex A.R."/>
            <person name="Gazzola D."/>
            <person name="Li H."/>
            <person name="Toshio Fujiwara R."/>
            <person name="Zhan B."/>
            <person name="Aroian R.V."/>
            <person name="Pafco B."/>
            <person name="Schwarz E.M."/>
        </authorList>
    </citation>
    <scope>NUCLEOTIDE SEQUENCE [LARGE SCALE GENOMIC DNA]</scope>
    <source>
        <strain evidence="3 4">Aroian</strain>
        <tissue evidence="3">Whole animal</tissue>
    </source>
</reference>
<protein>
    <submittedName>
        <fullName evidence="3">Uncharacterized protein</fullName>
    </submittedName>
</protein>
<name>A0ABR1C1I1_NECAM</name>
<feature type="transmembrane region" description="Helical" evidence="2">
    <location>
        <begin position="20"/>
        <end position="38"/>
    </location>
</feature>
<feature type="region of interest" description="Disordered" evidence="1">
    <location>
        <begin position="43"/>
        <end position="154"/>
    </location>
</feature>
<keyword evidence="4" id="KW-1185">Reference proteome</keyword>
<keyword evidence="2" id="KW-0472">Membrane</keyword>
<sequence length="225" mass="24685">MYTTWDSGGFPHFFSQLKLAFTQIYSVIFLLIMLTMCGRKKKRSGGGIQSSSAGRKPSIRSALATKKKVKSIGMDSGSIAEDPPQKQLDETRNKTDCKGSQSKATDSGTDEKKWQVASQTPNADSDQKKQMKPSECQKLEQSGDGYENFGPPPEIAEAHAKADYEGSLIIGEQNDDGGGIKKLSRVNGNKGKNTRKASSRNLDRTQDLSIQLGKKYRTRKSEIAI</sequence>
<evidence type="ECO:0000256" key="2">
    <source>
        <dbReference type="SAM" id="Phobius"/>
    </source>
</evidence>
<accession>A0ABR1C1I1</accession>
<dbReference type="Proteomes" id="UP001303046">
    <property type="component" value="Unassembled WGS sequence"/>
</dbReference>
<feature type="compositionally biased region" description="Basic and acidic residues" evidence="1">
    <location>
        <begin position="83"/>
        <end position="97"/>
    </location>
</feature>
<keyword evidence="2" id="KW-1133">Transmembrane helix</keyword>
<comment type="caution">
    <text evidence="3">The sequence shown here is derived from an EMBL/GenBank/DDBJ whole genome shotgun (WGS) entry which is preliminary data.</text>
</comment>
<keyword evidence="2" id="KW-0812">Transmembrane</keyword>
<organism evidence="3 4">
    <name type="scientific">Necator americanus</name>
    <name type="common">Human hookworm</name>
    <dbReference type="NCBI Taxonomy" id="51031"/>
    <lineage>
        <taxon>Eukaryota</taxon>
        <taxon>Metazoa</taxon>
        <taxon>Ecdysozoa</taxon>
        <taxon>Nematoda</taxon>
        <taxon>Chromadorea</taxon>
        <taxon>Rhabditida</taxon>
        <taxon>Rhabditina</taxon>
        <taxon>Rhabditomorpha</taxon>
        <taxon>Strongyloidea</taxon>
        <taxon>Ancylostomatidae</taxon>
        <taxon>Bunostominae</taxon>
        <taxon>Necator</taxon>
    </lineage>
</organism>
<proteinExistence type="predicted"/>
<feature type="region of interest" description="Disordered" evidence="1">
    <location>
        <begin position="170"/>
        <end position="206"/>
    </location>
</feature>
<evidence type="ECO:0000313" key="3">
    <source>
        <dbReference type="EMBL" id="KAK6732388.1"/>
    </source>
</evidence>
<gene>
    <name evidence="3" type="primary">Necator_chrII.g4439</name>
    <name evidence="3" type="ORF">RB195_016647</name>
</gene>
<feature type="compositionally biased region" description="Polar residues" evidence="1">
    <location>
        <begin position="98"/>
        <end position="107"/>
    </location>
</feature>
<evidence type="ECO:0000256" key="1">
    <source>
        <dbReference type="SAM" id="MobiDB-lite"/>
    </source>
</evidence>